<reference evidence="8 9" key="1">
    <citation type="submission" date="2016-10" db="EMBL/GenBank/DDBJ databases">
        <authorList>
            <person name="de Groot N.N."/>
        </authorList>
    </citation>
    <scope>NUCLEOTIDE SEQUENCE [LARGE SCALE GENOMIC DNA]</scope>
    <source>
        <strain evidence="8 9">DSM 25584</strain>
    </source>
</reference>
<dbReference type="OrthoDB" id="9812949at2"/>
<dbReference type="Pfam" id="PF01411">
    <property type="entry name" value="tRNA-synt_2c"/>
    <property type="match status" value="1"/>
</dbReference>
<dbReference type="AlphaFoldDB" id="A0A1G7NGH7"/>
<evidence type="ECO:0000259" key="7">
    <source>
        <dbReference type="PROSITE" id="PS50860"/>
    </source>
</evidence>
<comment type="cofactor">
    <cofactor evidence="1">
        <name>Zn(2+)</name>
        <dbReference type="ChEBI" id="CHEBI:29105"/>
    </cofactor>
</comment>
<dbReference type="SUPFAM" id="SSF55186">
    <property type="entry name" value="ThrRS/AlaRS common domain"/>
    <property type="match status" value="1"/>
</dbReference>
<dbReference type="InterPro" id="IPR009000">
    <property type="entry name" value="Transl_B-barrel_sf"/>
</dbReference>
<evidence type="ECO:0000256" key="1">
    <source>
        <dbReference type="ARBA" id="ARBA00001947"/>
    </source>
</evidence>
<dbReference type="GO" id="GO:0005737">
    <property type="term" value="C:cytoplasm"/>
    <property type="evidence" value="ECO:0007669"/>
    <property type="project" value="UniProtKB-SubCell"/>
</dbReference>
<organism evidence="8 9">
    <name type="scientific">Limimonas halophila</name>
    <dbReference type="NCBI Taxonomy" id="1082479"/>
    <lineage>
        <taxon>Bacteria</taxon>
        <taxon>Pseudomonadati</taxon>
        <taxon>Pseudomonadota</taxon>
        <taxon>Alphaproteobacteria</taxon>
        <taxon>Rhodospirillales</taxon>
        <taxon>Rhodovibrionaceae</taxon>
        <taxon>Limimonas</taxon>
    </lineage>
</organism>
<proteinExistence type="predicted"/>
<dbReference type="PANTHER" id="PTHR43462">
    <property type="entry name" value="ALANYL-TRNA EDITING PROTEIN"/>
    <property type="match status" value="1"/>
</dbReference>
<dbReference type="GO" id="GO:0046872">
    <property type="term" value="F:metal ion binding"/>
    <property type="evidence" value="ECO:0007669"/>
    <property type="project" value="UniProtKB-KW"/>
</dbReference>
<gene>
    <name evidence="8" type="ORF">SAMN05216241_102137</name>
</gene>
<dbReference type="InterPro" id="IPR018163">
    <property type="entry name" value="Thr/Ala-tRNA-synth_IIc_edit"/>
</dbReference>
<evidence type="ECO:0000256" key="2">
    <source>
        <dbReference type="ARBA" id="ARBA00004496"/>
    </source>
</evidence>
<evidence type="ECO:0000313" key="8">
    <source>
        <dbReference type="EMBL" id="SDF72409.1"/>
    </source>
</evidence>
<dbReference type="Gene3D" id="3.30.980.10">
    <property type="entry name" value="Threonyl-trna Synthetase, Chain A, domain 2"/>
    <property type="match status" value="1"/>
</dbReference>
<dbReference type="GO" id="GO:0002161">
    <property type="term" value="F:aminoacyl-tRNA deacylase activity"/>
    <property type="evidence" value="ECO:0007669"/>
    <property type="project" value="UniProtKB-ARBA"/>
</dbReference>
<evidence type="ECO:0000256" key="3">
    <source>
        <dbReference type="ARBA" id="ARBA00017959"/>
    </source>
</evidence>
<dbReference type="GO" id="GO:0004813">
    <property type="term" value="F:alanine-tRNA ligase activity"/>
    <property type="evidence" value="ECO:0007669"/>
    <property type="project" value="InterPro"/>
</dbReference>
<dbReference type="PANTHER" id="PTHR43462:SF1">
    <property type="entry name" value="ALANYL-TRNA EDITING PROTEIN AARSD1"/>
    <property type="match status" value="1"/>
</dbReference>
<dbReference type="RefSeq" id="WP_090018782.1">
    <property type="nucleotide sequence ID" value="NZ_FNCE01000002.1"/>
</dbReference>
<evidence type="ECO:0000256" key="4">
    <source>
        <dbReference type="ARBA" id="ARBA00022723"/>
    </source>
</evidence>
<dbReference type="InterPro" id="IPR051335">
    <property type="entry name" value="Alanyl-tRNA_Editing_Enzymes"/>
</dbReference>
<dbReference type="Gene3D" id="2.40.30.130">
    <property type="match status" value="1"/>
</dbReference>
<protein>
    <recommendedName>
        <fullName evidence="3">Alanine--tRNA ligase</fullName>
    </recommendedName>
    <alternativeName>
        <fullName evidence="6">Alanyl-tRNA synthetase</fullName>
    </alternativeName>
</protein>
<dbReference type="GO" id="GO:0006419">
    <property type="term" value="P:alanyl-tRNA aminoacylation"/>
    <property type="evidence" value="ECO:0007669"/>
    <property type="project" value="InterPro"/>
</dbReference>
<dbReference type="EMBL" id="FNCE01000002">
    <property type="protein sequence ID" value="SDF72409.1"/>
    <property type="molecule type" value="Genomic_DNA"/>
</dbReference>
<dbReference type="SMART" id="SM00863">
    <property type="entry name" value="tRNA_SAD"/>
    <property type="match status" value="1"/>
</dbReference>
<dbReference type="InterPro" id="IPR018165">
    <property type="entry name" value="Ala-tRNA-synth_IIc_core"/>
</dbReference>
<evidence type="ECO:0000256" key="5">
    <source>
        <dbReference type="ARBA" id="ARBA00022833"/>
    </source>
</evidence>
<keyword evidence="4" id="KW-0479">Metal-binding</keyword>
<dbReference type="STRING" id="1082479.SAMN05216241_102137"/>
<dbReference type="GO" id="GO:0003676">
    <property type="term" value="F:nucleic acid binding"/>
    <property type="evidence" value="ECO:0007669"/>
    <property type="project" value="InterPro"/>
</dbReference>
<dbReference type="PROSITE" id="PS50860">
    <property type="entry name" value="AA_TRNA_LIGASE_II_ALA"/>
    <property type="match status" value="1"/>
</dbReference>
<keyword evidence="8" id="KW-0378">Hydrolase</keyword>
<dbReference type="InterPro" id="IPR012947">
    <property type="entry name" value="tRNA_SAD"/>
</dbReference>
<evidence type="ECO:0000256" key="6">
    <source>
        <dbReference type="ARBA" id="ARBA00032577"/>
    </source>
</evidence>
<comment type="subcellular location">
    <subcellularLocation>
        <location evidence="2">Cytoplasm</location>
    </subcellularLocation>
</comment>
<name>A0A1G7NGH7_9PROT</name>
<dbReference type="GO" id="GO:0005524">
    <property type="term" value="F:ATP binding"/>
    <property type="evidence" value="ECO:0007669"/>
    <property type="project" value="InterPro"/>
</dbReference>
<dbReference type="Proteomes" id="UP000199415">
    <property type="component" value="Unassembled WGS sequence"/>
</dbReference>
<feature type="domain" description="Alanyl-transfer RNA synthetases family profile" evidence="7">
    <location>
        <begin position="1"/>
        <end position="237"/>
    </location>
</feature>
<evidence type="ECO:0000313" key="9">
    <source>
        <dbReference type="Proteomes" id="UP000199415"/>
    </source>
</evidence>
<dbReference type="InterPro" id="IPR018164">
    <property type="entry name" value="Ala-tRNA-synth_IIc_N"/>
</dbReference>
<keyword evidence="5" id="KW-0862">Zinc</keyword>
<dbReference type="Pfam" id="PF07973">
    <property type="entry name" value="tRNA_SAD"/>
    <property type="match status" value="1"/>
</dbReference>
<sequence length="237" mass="25377">MTAQPAFRADAHADRCTAEVVSVGEDGIRLSDTVFYPEGGGQPGDTGWLTWDGGTTVIRDARKADGPDTVLHVPDAEQPLPPEGAAVTAIIDWPRRHRLMRMHTALHLLCSVIDGDVTGGQIGADKSRLDFNIGSQHPDKEALSEALNRLVAEDHPVRVRSIAADELAAQSELVRTMSVQPPTSGGTVRLVEIEGVDLQPCGGTHVASTGEIGPLRVGKVESKGRQNRRINIHLAEE</sequence>
<keyword evidence="9" id="KW-1185">Reference proteome</keyword>
<accession>A0A1G7NGH7</accession>
<dbReference type="SUPFAM" id="SSF50447">
    <property type="entry name" value="Translation proteins"/>
    <property type="match status" value="1"/>
</dbReference>